<dbReference type="RefSeq" id="WP_144353717.1">
    <property type="nucleotide sequence ID" value="NZ_CBCRVV010000013.1"/>
</dbReference>
<evidence type="ECO:0000259" key="2">
    <source>
        <dbReference type="Pfam" id="PF07589"/>
    </source>
</evidence>
<name>A0A556QKZ4_9BACT</name>
<protein>
    <submittedName>
        <fullName evidence="3">PEP-CTERM sorting domain-containing protein</fullName>
    </submittedName>
</protein>
<dbReference type="Gene3D" id="2.60.120.560">
    <property type="entry name" value="Exo-inulinase, domain 1"/>
    <property type="match status" value="1"/>
</dbReference>
<gene>
    <name evidence="3" type="ORF">FPL22_14565</name>
</gene>
<proteinExistence type="predicted"/>
<organism evidence="3 4">
    <name type="scientific">Rariglobus hedericola</name>
    <dbReference type="NCBI Taxonomy" id="2597822"/>
    <lineage>
        <taxon>Bacteria</taxon>
        <taxon>Pseudomonadati</taxon>
        <taxon>Verrucomicrobiota</taxon>
        <taxon>Opitutia</taxon>
        <taxon>Opitutales</taxon>
        <taxon>Opitutaceae</taxon>
        <taxon>Rariglobus</taxon>
    </lineage>
</organism>
<dbReference type="AlphaFoldDB" id="A0A556QKZ4"/>
<keyword evidence="1" id="KW-0732">Signal</keyword>
<keyword evidence="4" id="KW-1185">Reference proteome</keyword>
<sequence length="269" mass="27107">MNPVQSALPKGYSIGACLLAGLLAVSAVSSAHAATILVDDQFNDGGLTNGADPLDTAWTTTAGTLSVTSNALTQSATTFFAVKADTGATALTNGGANDSITLSLDLRATSNPGAADAGFRFGFSTATKTYLFHIGTGGTAPGGFKEFSSPDSISGGGATYTTSPTPGVAQSITNTAYHTFSMTITRSGASSLSFIATLDGTTYTSVTSNSISDFTFNRIILGEGGTAIPFAVDNVLVTQGTIPEPSTYAALVGLAALGLVAFKRSRSSH</sequence>
<feature type="chain" id="PRO_5022233472" evidence="1">
    <location>
        <begin position="34"/>
        <end position="269"/>
    </location>
</feature>
<reference evidence="3 4" key="1">
    <citation type="submission" date="2019-07" db="EMBL/GenBank/DDBJ databases">
        <title>Description of 53C-WASEF.</title>
        <authorList>
            <person name="Pitt A."/>
            <person name="Hahn M.W."/>
        </authorList>
    </citation>
    <scope>NUCLEOTIDE SEQUENCE [LARGE SCALE GENOMIC DNA]</scope>
    <source>
        <strain evidence="3 4">53C-WASEF</strain>
    </source>
</reference>
<comment type="caution">
    <text evidence="3">The sequence shown here is derived from an EMBL/GenBank/DDBJ whole genome shotgun (WGS) entry which is preliminary data.</text>
</comment>
<dbReference type="EMBL" id="VMBG01000002">
    <property type="protein sequence ID" value="TSJ77314.1"/>
    <property type="molecule type" value="Genomic_DNA"/>
</dbReference>
<dbReference type="InterPro" id="IPR013424">
    <property type="entry name" value="Ice-binding_C"/>
</dbReference>
<dbReference type="Pfam" id="PF07589">
    <property type="entry name" value="PEP-CTERM"/>
    <property type="match status" value="1"/>
</dbReference>
<accession>A0A556QKZ4</accession>
<dbReference type="NCBIfam" id="TIGR02595">
    <property type="entry name" value="PEP_CTERM"/>
    <property type="match status" value="1"/>
</dbReference>
<evidence type="ECO:0000313" key="4">
    <source>
        <dbReference type="Proteomes" id="UP000315648"/>
    </source>
</evidence>
<feature type="domain" description="Ice-binding protein C-terminal" evidence="2">
    <location>
        <begin position="241"/>
        <end position="264"/>
    </location>
</feature>
<dbReference type="Proteomes" id="UP000315648">
    <property type="component" value="Unassembled WGS sequence"/>
</dbReference>
<feature type="signal peptide" evidence="1">
    <location>
        <begin position="1"/>
        <end position="33"/>
    </location>
</feature>
<evidence type="ECO:0000313" key="3">
    <source>
        <dbReference type="EMBL" id="TSJ77314.1"/>
    </source>
</evidence>
<dbReference type="OrthoDB" id="483976at2"/>
<evidence type="ECO:0000256" key="1">
    <source>
        <dbReference type="SAM" id="SignalP"/>
    </source>
</evidence>